<name>A0ABZ1CSC8_9TREE</name>
<dbReference type="Gene3D" id="2.60.40.150">
    <property type="entry name" value="C2 domain"/>
    <property type="match status" value="1"/>
</dbReference>
<reference evidence="10 11" key="1">
    <citation type="submission" date="2024-01" db="EMBL/GenBank/DDBJ databases">
        <title>Comparative genomics of Cryptococcus and Kwoniella reveals pathogenesis evolution and contrasting modes of karyotype evolution via chromosome fusion or intercentromeric recombination.</title>
        <authorList>
            <person name="Coelho M.A."/>
            <person name="David-Palma M."/>
            <person name="Shea T."/>
            <person name="Bowers K."/>
            <person name="McGinley-Smith S."/>
            <person name="Mohammad A.W."/>
            <person name="Gnirke A."/>
            <person name="Yurkov A.M."/>
            <person name="Nowrousian M."/>
            <person name="Sun S."/>
            <person name="Cuomo C.A."/>
            <person name="Heitman J."/>
        </authorList>
    </citation>
    <scope>NUCLEOTIDE SEQUENCE [LARGE SCALE GENOMIC DNA]</scope>
    <source>
        <strain evidence="10">CBS 11374</strain>
    </source>
</reference>
<comment type="catalytic activity">
    <reaction evidence="6">
        <text>a 1,2-diacyl-sn-glycero-3-phospho-(1D-myo-inositol-4,5-bisphosphate) + H2O = 1D-myo-inositol 1,4,5-trisphosphate + a 1,2-diacyl-sn-glycerol + H(+)</text>
        <dbReference type="Rhea" id="RHEA:33179"/>
        <dbReference type="ChEBI" id="CHEBI:15377"/>
        <dbReference type="ChEBI" id="CHEBI:15378"/>
        <dbReference type="ChEBI" id="CHEBI:17815"/>
        <dbReference type="ChEBI" id="CHEBI:58456"/>
        <dbReference type="ChEBI" id="CHEBI:203600"/>
        <dbReference type="EC" id="3.1.4.11"/>
    </reaction>
</comment>
<protein>
    <recommendedName>
        <fullName evidence="1 6">Phosphoinositide phospholipase C</fullName>
        <ecNumber evidence="1 6">3.1.4.11</ecNumber>
    </recommendedName>
</protein>
<evidence type="ECO:0000256" key="5">
    <source>
        <dbReference type="ARBA" id="ARBA00023224"/>
    </source>
</evidence>
<dbReference type="InterPro" id="IPR000909">
    <property type="entry name" value="PLipase_C_PInositol-sp_X_dom"/>
</dbReference>
<dbReference type="Pfam" id="PF00388">
    <property type="entry name" value="PI-PLC-X"/>
    <property type="match status" value="1"/>
</dbReference>
<feature type="region of interest" description="Disordered" evidence="7">
    <location>
        <begin position="697"/>
        <end position="766"/>
    </location>
</feature>
<dbReference type="InterPro" id="IPR011992">
    <property type="entry name" value="EF-hand-dom_pair"/>
</dbReference>
<dbReference type="InterPro" id="IPR011993">
    <property type="entry name" value="PH-like_dom_sf"/>
</dbReference>
<evidence type="ECO:0000256" key="3">
    <source>
        <dbReference type="ARBA" id="ARBA00022963"/>
    </source>
</evidence>
<dbReference type="PROSITE" id="PS50004">
    <property type="entry name" value="C2"/>
    <property type="match status" value="1"/>
</dbReference>
<evidence type="ECO:0000256" key="2">
    <source>
        <dbReference type="ARBA" id="ARBA00022801"/>
    </source>
</evidence>
<keyword evidence="11" id="KW-1185">Reference proteome</keyword>
<feature type="domain" description="PI-PLC Y-box" evidence="9">
    <location>
        <begin position="543"/>
        <end position="660"/>
    </location>
</feature>
<feature type="region of interest" description="Disordered" evidence="7">
    <location>
        <begin position="481"/>
        <end position="511"/>
    </location>
</feature>
<evidence type="ECO:0000256" key="6">
    <source>
        <dbReference type="RuleBase" id="RU361133"/>
    </source>
</evidence>
<dbReference type="PROSITE" id="PS50008">
    <property type="entry name" value="PIPLC_Y_DOMAIN"/>
    <property type="match status" value="1"/>
</dbReference>
<evidence type="ECO:0000313" key="11">
    <source>
        <dbReference type="Proteomes" id="UP001329825"/>
    </source>
</evidence>
<evidence type="ECO:0000313" key="10">
    <source>
        <dbReference type="EMBL" id="WRT64100.1"/>
    </source>
</evidence>
<keyword evidence="2 6" id="KW-0378">Hydrolase</keyword>
<evidence type="ECO:0000259" key="9">
    <source>
        <dbReference type="PROSITE" id="PS50008"/>
    </source>
</evidence>
<keyword evidence="3 6" id="KW-0442">Lipid degradation</keyword>
<evidence type="ECO:0000259" key="8">
    <source>
        <dbReference type="PROSITE" id="PS50004"/>
    </source>
</evidence>
<organism evidence="10 11">
    <name type="scientific">Kwoniella shivajii</name>
    <dbReference type="NCBI Taxonomy" id="564305"/>
    <lineage>
        <taxon>Eukaryota</taxon>
        <taxon>Fungi</taxon>
        <taxon>Dikarya</taxon>
        <taxon>Basidiomycota</taxon>
        <taxon>Agaricomycotina</taxon>
        <taxon>Tremellomycetes</taxon>
        <taxon>Tremellales</taxon>
        <taxon>Cryptococcaceae</taxon>
        <taxon>Kwoniella</taxon>
    </lineage>
</organism>
<accession>A0ABZ1CSC8</accession>
<dbReference type="SUPFAM" id="SSF47473">
    <property type="entry name" value="EF-hand"/>
    <property type="match status" value="1"/>
</dbReference>
<dbReference type="SMART" id="SM00149">
    <property type="entry name" value="PLCYc"/>
    <property type="match status" value="1"/>
</dbReference>
<evidence type="ECO:0000256" key="1">
    <source>
        <dbReference type="ARBA" id="ARBA00012368"/>
    </source>
</evidence>
<dbReference type="SMART" id="SM00239">
    <property type="entry name" value="C2"/>
    <property type="match status" value="1"/>
</dbReference>
<dbReference type="InterPro" id="IPR000008">
    <property type="entry name" value="C2_dom"/>
</dbReference>
<dbReference type="EC" id="3.1.4.11" evidence="1 6"/>
<feature type="compositionally biased region" description="Low complexity" evidence="7">
    <location>
        <begin position="494"/>
        <end position="511"/>
    </location>
</feature>
<feature type="compositionally biased region" description="Low complexity" evidence="7">
    <location>
        <begin position="697"/>
        <end position="758"/>
    </location>
</feature>
<dbReference type="Proteomes" id="UP001329825">
    <property type="component" value="Chromosome 1"/>
</dbReference>
<dbReference type="PROSITE" id="PS50007">
    <property type="entry name" value="PIPLC_X_DOMAIN"/>
    <property type="match status" value="1"/>
</dbReference>
<dbReference type="Gene3D" id="2.30.29.30">
    <property type="entry name" value="Pleckstrin-homology domain (PH domain)/Phosphotyrosine-binding domain (PTB)"/>
    <property type="match status" value="1"/>
</dbReference>
<dbReference type="EMBL" id="CP141881">
    <property type="protein sequence ID" value="WRT64100.1"/>
    <property type="molecule type" value="Genomic_DNA"/>
</dbReference>
<sequence>MSSPSSPTINYFSMLRLTQKGLKSPTKIRSAPVSPIHSEPVSPISDEADTYFPSVPAPSPQCRIRRRFTVPSSWSNFSSSSPYRMDSTAVDGLVPTALVHGVPMLKISSRKMKQVIIRIRNGGISWSSKKDNTVLISEVRDLRLGQPPSDTYNSSRWITIVYVRGTQWKVLHMVALTDEIYGLWVQTLKSLVSISTDRHITDITPADPDLIWIRQLWPIGSKVIDSVQVEALCNQIGLQIPDIVKKSYIGSIDIATFHQLIKDCQTRPEIAKIYNELTEEGSLDRDKVDRFLKETQNLSNPEGIFEKFRSKTQSDQDIWSLASLTEFLCSPDNATTVQQDMTHPIQHYYISSSHNTYLVGEQWRGESTVEGYIRVLLAGCRCVEMDVQSGDNEPVVYHRKTLTSSVSVRDICRAINQYAFVASPYPVIISAEIHCSLEQQHRLANILTEVFGDKLVTAPISGEYNDLPSPEQLKNRILFKAKPPKPEARSPRLSATFSSPDSATSSTDTDSGFARLTRRLSISSNNSNHNGKNEKPDTFSNQLLDLLVYTTGVKYKGFSKLIEYEMNEQFSVSDRTAIKIAKDNGGENKNDWIKHNFNHISRVYPRGTKLTSSNYDPTIAWSAGCQLVALNWQTLDEGTLLNHGMFHSSNGYILKPIALRQKVIEISTRYRITIQIISGQRMPLSPDLYVEVTLKPSSNRSSWSSTSASSGSSRIPGSSSSSSTPSSASSPSTPVSPLTSYSNSNSSHSNNSTPSSPTFRKTKTSRGITLNPNWDETFKFDIKVLPSNLMINFIHMEIKTASSSSSSSSSNGNGNGNGNGSLLAQYIKPISLCPKGFHHLPLYDPMMSKYVFATLFTKIDVEEILGN</sequence>
<dbReference type="SUPFAM" id="SSF49562">
    <property type="entry name" value="C2 domain (Calcium/lipid-binding domain, CaLB)"/>
    <property type="match status" value="1"/>
</dbReference>
<dbReference type="InterPro" id="IPR017946">
    <property type="entry name" value="PLC-like_Pdiesterase_TIM-brl"/>
</dbReference>
<dbReference type="PRINTS" id="PR00390">
    <property type="entry name" value="PHPHLIPASEC"/>
</dbReference>
<dbReference type="SUPFAM" id="SSF50729">
    <property type="entry name" value="PH domain-like"/>
    <property type="match status" value="1"/>
</dbReference>
<dbReference type="SUPFAM" id="SSF51695">
    <property type="entry name" value="PLC-like phosphodiesterases"/>
    <property type="match status" value="1"/>
</dbReference>
<keyword evidence="4 6" id="KW-0443">Lipid metabolism</keyword>
<dbReference type="PANTHER" id="PTHR10336">
    <property type="entry name" value="PHOSPHOINOSITIDE-SPECIFIC PHOSPHOLIPASE C FAMILY PROTEIN"/>
    <property type="match status" value="1"/>
</dbReference>
<dbReference type="GeneID" id="87953160"/>
<evidence type="ECO:0000256" key="4">
    <source>
        <dbReference type="ARBA" id="ARBA00023098"/>
    </source>
</evidence>
<dbReference type="PANTHER" id="PTHR10336:SF36">
    <property type="entry name" value="1-PHOSPHATIDYLINOSITOL 4,5-BISPHOSPHATE PHOSPHODIESTERASE BETA-4"/>
    <property type="match status" value="1"/>
</dbReference>
<dbReference type="SMART" id="SM00148">
    <property type="entry name" value="PLCXc"/>
    <property type="match status" value="1"/>
</dbReference>
<feature type="domain" description="C2" evidence="8">
    <location>
        <begin position="649"/>
        <end position="842"/>
    </location>
</feature>
<gene>
    <name evidence="10" type="ORF">IL334_001029</name>
</gene>
<keyword evidence="5" id="KW-0807">Transducer</keyword>
<dbReference type="CDD" id="cd08558">
    <property type="entry name" value="PI-PLCc_eukaryota"/>
    <property type="match status" value="1"/>
</dbReference>
<dbReference type="Gene3D" id="3.20.20.190">
    <property type="entry name" value="Phosphatidylinositol (PI) phosphodiesterase"/>
    <property type="match status" value="1"/>
</dbReference>
<dbReference type="Pfam" id="PF00387">
    <property type="entry name" value="PI-PLC-Y"/>
    <property type="match status" value="1"/>
</dbReference>
<proteinExistence type="predicted"/>
<dbReference type="InterPro" id="IPR035892">
    <property type="entry name" value="C2_domain_sf"/>
</dbReference>
<dbReference type="InterPro" id="IPR001711">
    <property type="entry name" value="PLipase_C_Pinositol-sp_Y"/>
</dbReference>
<dbReference type="Pfam" id="PF00168">
    <property type="entry name" value="C2"/>
    <property type="match status" value="1"/>
</dbReference>
<evidence type="ECO:0000256" key="7">
    <source>
        <dbReference type="SAM" id="MobiDB-lite"/>
    </source>
</evidence>
<dbReference type="RefSeq" id="XP_062788840.1">
    <property type="nucleotide sequence ID" value="XM_062932789.1"/>
</dbReference>
<dbReference type="InterPro" id="IPR001192">
    <property type="entry name" value="PI-PLC_fam"/>
</dbReference>